<protein>
    <submittedName>
        <fullName evidence="5">Protein boule-like isoform X2</fullName>
    </submittedName>
</protein>
<dbReference type="PROSITE" id="PS50102">
    <property type="entry name" value="RRM"/>
    <property type="match status" value="1"/>
</dbReference>
<evidence type="ECO:0000313" key="5">
    <source>
        <dbReference type="RefSeq" id="XP_065650881.1"/>
    </source>
</evidence>
<accession>A0ABM4BP32</accession>
<dbReference type="Gene3D" id="3.30.70.330">
    <property type="match status" value="1"/>
</dbReference>
<feature type="domain" description="RRM" evidence="3">
    <location>
        <begin position="104"/>
        <end position="186"/>
    </location>
</feature>
<dbReference type="SMART" id="SM00360">
    <property type="entry name" value="RRM"/>
    <property type="match status" value="1"/>
</dbReference>
<keyword evidence="4" id="KW-1185">Reference proteome</keyword>
<evidence type="ECO:0000256" key="2">
    <source>
        <dbReference type="PROSITE-ProRule" id="PRU00176"/>
    </source>
</evidence>
<dbReference type="PANTHER" id="PTHR11176">
    <property type="entry name" value="BOULE-RELATED"/>
    <property type="match status" value="1"/>
</dbReference>
<evidence type="ECO:0000256" key="1">
    <source>
        <dbReference type="ARBA" id="ARBA00022884"/>
    </source>
</evidence>
<dbReference type="GeneID" id="105851039"/>
<sequence length="366" mass="40263">MAALTVQTSVSEVKVNTEAVESVSPTKVETVSSTKATNPSKKNFRNLRIEVPKVPIRELNSLSVGSANYYSTDIQIEVKDVPGNSPTTVKNVDDEGTYGTHYPNRIFVGHLPGKASAGDLANFFCSYGTVLEGKIVLDSFGRSRRFGFVTFASHDDVENVLSKNDLYLKGKKINIGPAVKKMFAAEFSPPYASLESSDSDTPSPSEECLSDEKIITVPPVNEKIDASGSPAPRLSNVWQKVNVKRKTSAKTLTPCTPCSPAVAFTQPYIHPQQYISPQTTTFNYQQPMIYPIYTIPYEQVFNYPVYHYANGEANSFGMGQNSHIIQSPQHIHGAPIYAPQIVPQHHVMAYQVPNGTMYFTNRVGVV</sequence>
<organism evidence="4 5">
    <name type="scientific">Hydra vulgaris</name>
    <name type="common">Hydra</name>
    <name type="synonym">Hydra attenuata</name>
    <dbReference type="NCBI Taxonomy" id="6087"/>
    <lineage>
        <taxon>Eukaryota</taxon>
        <taxon>Metazoa</taxon>
        <taxon>Cnidaria</taxon>
        <taxon>Hydrozoa</taxon>
        <taxon>Hydroidolina</taxon>
        <taxon>Anthoathecata</taxon>
        <taxon>Aplanulata</taxon>
        <taxon>Hydridae</taxon>
        <taxon>Hydra</taxon>
    </lineage>
</organism>
<dbReference type="Pfam" id="PF00076">
    <property type="entry name" value="RRM_1"/>
    <property type="match status" value="1"/>
</dbReference>
<reference evidence="5" key="1">
    <citation type="submission" date="2025-08" db="UniProtKB">
        <authorList>
            <consortium name="RefSeq"/>
        </authorList>
    </citation>
    <scope>IDENTIFICATION</scope>
</reference>
<dbReference type="RefSeq" id="XP_065650881.1">
    <property type="nucleotide sequence ID" value="XM_065794809.1"/>
</dbReference>
<gene>
    <name evidence="5" type="primary">LOC105851039</name>
</gene>
<evidence type="ECO:0000259" key="3">
    <source>
        <dbReference type="PROSITE" id="PS50102"/>
    </source>
</evidence>
<dbReference type="InterPro" id="IPR012677">
    <property type="entry name" value="Nucleotide-bd_a/b_plait_sf"/>
</dbReference>
<proteinExistence type="predicted"/>
<dbReference type="SUPFAM" id="SSF54928">
    <property type="entry name" value="RNA-binding domain, RBD"/>
    <property type="match status" value="1"/>
</dbReference>
<keyword evidence="1 2" id="KW-0694">RNA-binding</keyword>
<name>A0ABM4BP32_HYDVU</name>
<evidence type="ECO:0000313" key="4">
    <source>
        <dbReference type="Proteomes" id="UP001652625"/>
    </source>
</evidence>
<dbReference type="InterPro" id="IPR000504">
    <property type="entry name" value="RRM_dom"/>
</dbReference>
<dbReference type="InterPro" id="IPR035979">
    <property type="entry name" value="RBD_domain_sf"/>
</dbReference>
<dbReference type="Proteomes" id="UP001652625">
    <property type="component" value="Chromosome 04"/>
</dbReference>
<dbReference type="PANTHER" id="PTHR11176:SF57">
    <property type="entry name" value="PROTEIN BOULE"/>
    <property type="match status" value="1"/>
</dbReference>